<dbReference type="Pfam" id="PF13333">
    <property type="entry name" value="rve_2"/>
    <property type="match status" value="1"/>
</dbReference>
<evidence type="ECO:0000313" key="4">
    <source>
        <dbReference type="Proteomes" id="UP001165641"/>
    </source>
</evidence>
<protein>
    <submittedName>
        <fullName evidence="3">IS3 family transposase</fullName>
    </submittedName>
</protein>
<sequence length="45" mass="5478">TRVKARQDVFDYIEMFYNPKRKHARNGMLSPVEFERQRKPRPEGV</sequence>
<organism evidence="3 4">
    <name type="scientific">Paracoccus onchidii</name>
    <dbReference type="NCBI Taxonomy" id="3017813"/>
    <lineage>
        <taxon>Bacteria</taxon>
        <taxon>Pseudomonadati</taxon>
        <taxon>Pseudomonadota</taxon>
        <taxon>Alphaproteobacteria</taxon>
        <taxon>Rhodobacterales</taxon>
        <taxon>Paracoccaceae</taxon>
        <taxon>Paracoccus</taxon>
    </lineage>
</organism>
<dbReference type="InterPro" id="IPR001584">
    <property type="entry name" value="Integrase_cat-core"/>
</dbReference>
<dbReference type="RefSeq" id="WP_271887319.1">
    <property type="nucleotide sequence ID" value="NZ_JAQBIE010000001.1"/>
</dbReference>
<feature type="region of interest" description="Disordered" evidence="1">
    <location>
        <begin position="26"/>
        <end position="45"/>
    </location>
</feature>
<name>A0ABT4ZB68_9RHOB</name>
<dbReference type="Proteomes" id="UP001165641">
    <property type="component" value="Unassembled WGS sequence"/>
</dbReference>
<feature type="compositionally biased region" description="Basic and acidic residues" evidence="1">
    <location>
        <begin position="33"/>
        <end position="45"/>
    </location>
</feature>
<keyword evidence="4" id="KW-1185">Reference proteome</keyword>
<evidence type="ECO:0000313" key="3">
    <source>
        <dbReference type="EMBL" id="MDB6176183.1"/>
    </source>
</evidence>
<dbReference type="EMBL" id="JAQBIE010000001">
    <property type="protein sequence ID" value="MDB6176183.1"/>
    <property type="molecule type" value="Genomic_DNA"/>
</dbReference>
<reference evidence="3" key="1">
    <citation type="submission" date="2022-12" db="EMBL/GenBank/DDBJ databases">
        <title>Paracoccus onchidii sp. nov., isolated from a marine invertebrate from the South China Sea.</title>
        <authorList>
            <person name="Xu S."/>
            <person name="Liu Z."/>
            <person name="Xu Y."/>
        </authorList>
    </citation>
    <scope>NUCLEOTIDE SEQUENCE</scope>
    <source>
        <strain evidence="3">Z330</strain>
    </source>
</reference>
<proteinExistence type="predicted"/>
<feature type="non-terminal residue" evidence="3">
    <location>
        <position position="1"/>
    </location>
</feature>
<feature type="domain" description="Integrase catalytic" evidence="2">
    <location>
        <begin position="2"/>
        <end position="38"/>
    </location>
</feature>
<accession>A0ABT4ZB68</accession>
<comment type="caution">
    <text evidence="3">The sequence shown here is derived from an EMBL/GenBank/DDBJ whole genome shotgun (WGS) entry which is preliminary data.</text>
</comment>
<evidence type="ECO:0000259" key="2">
    <source>
        <dbReference type="Pfam" id="PF13333"/>
    </source>
</evidence>
<evidence type="ECO:0000256" key="1">
    <source>
        <dbReference type="SAM" id="MobiDB-lite"/>
    </source>
</evidence>
<gene>
    <name evidence="3" type="ORF">PAF17_01520</name>
</gene>